<comment type="caution">
    <text evidence="1">The sequence shown here is derived from an EMBL/GenBank/DDBJ whole genome shotgun (WGS) entry which is preliminary data.</text>
</comment>
<protein>
    <submittedName>
        <fullName evidence="1">Uncharacterized protein</fullName>
    </submittedName>
</protein>
<dbReference type="EMBL" id="CM042050">
    <property type="protein sequence ID" value="KAI3735306.1"/>
    <property type="molecule type" value="Genomic_DNA"/>
</dbReference>
<keyword evidence="2" id="KW-1185">Reference proteome</keyword>
<sequence length="69" mass="7605">MRWPSATAIYNSILLAVSAMDLRGETKGMSFLEIRKEWGLFVFAALLGKRRVASHFAGILEGSGVIFDT</sequence>
<reference evidence="2" key="1">
    <citation type="journal article" date="2022" name="Mol. Ecol. Resour.">
        <title>The genomes of chicory, endive, great burdock and yacon provide insights into Asteraceae palaeo-polyploidization history and plant inulin production.</title>
        <authorList>
            <person name="Fan W."/>
            <person name="Wang S."/>
            <person name="Wang H."/>
            <person name="Wang A."/>
            <person name="Jiang F."/>
            <person name="Liu H."/>
            <person name="Zhao H."/>
            <person name="Xu D."/>
            <person name="Zhang Y."/>
        </authorList>
    </citation>
    <scope>NUCLEOTIDE SEQUENCE [LARGE SCALE GENOMIC DNA]</scope>
    <source>
        <strain evidence="2">cv. Niubang</strain>
    </source>
</reference>
<evidence type="ECO:0000313" key="1">
    <source>
        <dbReference type="EMBL" id="KAI3735306.1"/>
    </source>
</evidence>
<organism evidence="1 2">
    <name type="scientific">Arctium lappa</name>
    <name type="common">Greater burdock</name>
    <name type="synonym">Lappa major</name>
    <dbReference type="NCBI Taxonomy" id="4217"/>
    <lineage>
        <taxon>Eukaryota</taxon>
        <taxon>Viridiplantae</taxon>
        <taxon>Streptophyta</taxon>
        <taxon>Embryophyta</taxon>
        <taxon>Tracheophyta</taxon>
        <taxon>Spermatophyta</taxon>
        <taxon>Magnoliopsida</taxon>
        <taxon>eudicotyledons</taxon>
        <taxon>Gunneridae</taxon>
        <taxon>Pentapetalae</taxon>
        <taxon>asterids</taxon>
        <taxon>campanulids</taxon>
        <taxon>Asterales</taxon>
        <taxon>Asteraceae</taxon>
        <taxon>Carduoideae</taxon>
        <taxon>Cardueae</taxon>
        <taxon>Arctiinae</taxon>
        <taxon>Arctium</taxon>
    </lineage>
</organism>
<reference evidence="1 2" key="2">
    <citation type="journal article" date="2022" name="Mol. Ecol. Resour.">
        <title>The genomes of chicory, endive, great burdock and yacon provide insights into Asteraceae paleo-polyploidization history and plant inulin production.</title>
        <authorList>
            <person name="Fan W."/>
            <person name="Wang S."/>
            <person name="Wang H."/>
            <person name="Wang A."/>
            <person name="Jiang F."/>
            <person name="Liu H."/>
            <person name="Zhao H."/>
            <person name="Xu D."/>
            <person name="Zhang Y."/>
        </authorList>
    </citation>
    <scope>NUCLEOTIDE SEQUENCE [LARGE SCALE GENOMIC DNA]</scope>
    <source>
        <strain evidence="2">cv. Niubang</strain>
    </source>
</reference>
<dbReference type="Proteomes" id="UP001055879">
    <property type="component" value="Linkage Group LG04"/>
</dbReference>
<accession>A0ACB9CM08</accession>
<gene>
    <name evidence="1" type="ORF">L6452_14801</name>
</gene>
<evidence type="ECO:0000313" key="2">
    <source>
        <dbReference type="Proteomes" id="UP001055879"/>
    </source>
</evidence>
<proteinExistence type="predicted"/>
<name>A0ACB9CM08_ARCLA</name>